<dbReference type="PROSITE" id="PS50932">
    <property type="entry name" value="HTH_LACI_2"/>
    <property type="match status" value="1"/>
</dbReference>
<dbReference type="SMART" id="SM00354">
    <property type="entry name" value="HTH_LACI"/>
    <property type="match status" value="1"/>
</dbReference>
<organism evidence="5 6">
    <name type="scientific">Breoghania corrubedonensis</name>
    <dbReference type="NCBI Taxonomy" id="665038"/>
    <lineage>
        <taxon>Bacteria</taxon>
        <taxon>Pseudomonadati</taxon>
        <taxon>Pseudomonadota</taxon>
        <taxon>Alphaproteobacteria</taxon>
        <taxon>Hyphomicrobiales</taxon>
        <taxon>Stappiaceae</taxon>
        <taxon>Breoghania</taxon>
    </lineage>
</organism>
<name>A0A2T5VA23_9HYPH</name>
<dbReference type="Gene3D" id="1.10.260.40">
    <property type="entry name" value="lambda repressor-like DNA-binding domains"/>
    <property type="match status" value="1"/>
</dbReference>
<dbReference type="InterPro" id="IPR046335">
    <property type="entry name" value="LacI/GalR-like_sensor"/>
</dbReference>
<evidence type="ECO:0000256" key="2">
    <source>
        <dbReference type="ARBA" id="ARBA00023125"/>
    </source>
</evidence>
<dbReference type="Pfam" id="PF00356">
    <property type="entry name" value="LacI"/>
    <property type="match status" value="1"/>
</dbReference>
<dbReference type="InterPro" id="IPR028082">
    <property type="entry name" value="Peripla_BP_I"/>
</dbReference>
<dbReference type="InterPro" id="IPR000843">
    <property type="entry name" value="HTH_LacI"/>
</dbReference>
<keyword evidence="6" id="KW-1185">Reference proteome</keyword>
<gene>
    <name evidence="5" type="ORF">C8N35_104230</name>
</gene>
<dbReference type="Pfam" id="PF13377">
    <property type="entry name" value="Peripla_BP_3"/>
    <property type="match status" value="1"/>
</dbReference>
<dbReference type="GO" id="GO:0000976">
    <property type="term" value="F:transcription cis-regulatory region binding"/>
    <property type="evidence" value="ECO:0007669"/>
    <property type="project" value="TreeGrafter"/>
</dbReference>
<reference evidence="5 6" key="1">
    <citation type="submission" date="2018-04" db="EMBL/GenBank/DDBJ databases">
        <title>Genomic Encyclopedia of Archaeal and Bacterial Type Strains, Phase II (KMG-II): from individual species to whole genera.</title>
        <authorList>
            <person name="Goeker M."/>
        </authorList>
    </citation>
    <scope>NUCLEOTIDE SEQUENCE [LARGE SCALE GENOMIC DNA]</scope>
    <source>
        <strain evidence="5 6">DSM 23382</strain>
    </source>
</reference>
<evidence type="ECO:0000256" key="1">
    <source>
        <dbReference type="ARBA" id="ARBA00023015"/>
    </source>
</evidence>
<comment type="caution">
    <text evidence="5">The sequence shown here is derived from an EMBL/GenBank/DDBJ whole genome shotgun (WGS) entry which is preliminary data.</text>
</comment>
<protein>
    <submittedName>
        <fullName evidence="5">LacI family transcriptional regulator</fullName>
    </submittedName>
</protein>
<proteinExistence type="predicted"/>
<dbReference type="PANTHER" id="PTHR30146:SF109">
    <property type="entry name" value="HTH-TYPE TRANSCRIPTIONAL REGULATOR GALS"/>
    <property type="match status" value="1"/>
</dbReference>
<keyword evidence="2" id="KW-0238">DNA-binding</keyword>
<feature type="domain" description="HTH lacI-type" evidence="4">
    <location>
        <begin position="23"/>
        <end position="77"/>
    </location>
</feature>
<sequence>MILGRLDSDDAIDDREEKPAEIRTMEDFAAFVGLSRPTVSKFFNDPVSVRAKTRARIEAAVEQSGFRPNLLASNLKRSRTRVLGVIIPNTTDPFYMELTRCIESIAAHAGYFAFVLSSNGQREIETEAIGRLQSLNVAGAIVVPLGADETNAELTRLESRIPLVYVDSRPDHEAPFVGTDNAQSFNLIVEYLSRSGPPPAFLGMPEINRNAAARRRAYAAGMQKVGAEPVLLAVPDEKTWDFERFGHAVMAKTIASGNVPGTVLCANDRLAFGALLAAWEAGLRVGHTGAADIRIAGHDDHPLARYTCPPLTTVAQNYEGIARIAMQKLIALLDDTTPETPQRTLLRGDLILRASA</sequence>
<evidence type="ECO:0000256" key="3">
    <source>
        <dbReference type="ARBA" id="ARBA00023163"/>
    </source>
</evidence>
<dbReference type="Proteomes" id="UP000244081">
    <property type="component" value="Unassembled WGS sequence"/>
</dbReference>
<dbReference type="InterPro" id="IPR010982">
    <property type="entry name" value="Lambda_DNA-bd_dom_sf"/>
</dbReference>
<dbReference type="AlphaFoldDB" id="A0A2T5VA23"/>
<evidence type="ECO:0000313" key="5">
    <source>
        <dbReference type="EMBL" id="PTW60605.1"/>
    </source>
</evidence>
<dbReference type="PANTHER" id="PTHR30146">
    <property type="entry name" value="LACI-RELATED TRANSCRIPTIONAL REPRESSOR"/>
    <property type="match status" value="1"/>
</dbReference>
<dbReference type="SUPFAM" id="SSF53822">
    <property type="entry name" value="Periplasmic binding protein-like I"/>
    <property type="match status" value="1"/>
</dbReference>
<dbReference type="GO" id="GO:0003700">
    <property type="term" value="F:DNA-binding transcription factor activity"/>
    <property type="evidence" value="ECO:0007669"/>
    <property type="project" value="TreeGrafter"/>
</dbReference>
<keyword evidence="3" id="KW-0804">Transcription</keyword>
<accession>A0A2T5VA23</accession>
<evidence type="ECO:0000313" key="6">
    <source>
        <dbReference type="Proteomes" id="UP000244081"/>
    </source>
</evidence>
<dbReference type="SUPFAM" id="SSF47413">
    <property type="entry name" value="lambda repressor-like DNA-binding domains"/>
    <property type="match status" value="1"/>
</dbReference>
<dbReference type="Gene3D" id="3.40.50.2300">
    <property type="match status" value="2"/>
</dbReference>
<dbReference type="EMBL" id="QAYG01000004">
    <property type="protein sequence ID" value="PTW60605.1"/>
    <property type="molecule type" value="Genomic_DNA"/>
</dbReference>
<evidence type="ECO:0000259" key="4">
    <source>
        <dbReference type="PROSITE" id="PS50932"/>
    </source>
</evidence>
<dbReference type="CDD" id="cd06267">
    <property type="entry name" value="PBP1_LacI_sugar_binding-like"/>
    <property type="match status" value="1"/>
</dbReference>
<dbReference type="CDD" id="cd01392">
    <property type="entry name" value="HTH_LacI"/>
    <property type="match status" value="1"/>
</dbReference>
<keyword evidence="1" id="KW-0805">Transcription regulation</keyword>